<feature type="transmembrane region" description="Helical" evidence="2">
    <location>
        <begin position="177"/>
        <end position="194"/>
    </location>
</feature>
<feature type="domain" description="Putative zinc-finger" evidence="3">
    <location>
        <begin position="3"/>
        <end position="36"/>
    </location>
</feature>
<feature type="compositionally biased region" description="Basic residues" evidence="1">
    <location>
        <begin position="228"/>
        <end position="246"/>
    </location>
</feature>
<dbReference type="EMBL" id="JBHSJB010000016">
    <property type="protein sequence ID" value="MFC5055626.1"/>
    <property type="molecule type" value="Genomic_DNA"/>
</dbReference>
<protein>
    <submittedName>
        <fullName evidence="4">Zf-HC2 domain-containing protein</fullName>
    </submittedName>
</protein>
<proteinExistence type="predicted"/>
<evidence type="ECO:0000313" key="5">
    <source>
        <dbReference type="Proteomes" id="UP001595833"/>
    </source>
</evidence>
<dbReference type="Pfam" id="PF13490">
    <property type="entry name" value="zf-HC2"/>
    <property type="match status" value="1"/>
</dbReference>
<accession>A0ABV9XZM7</accession>
<dbReference type="InterPro" id="IPR027383">
    <property type="entry name" value="Znf_put"/>
</dbReference>
<keyword evidence="2" id="KW-1133">Transmembrane helix</keyword>
<evidence type="ECO:0000256" key="2">
    <source>
        <dbReference type="SAM" id="Phobius"/>
    </source>
</evidence>
<name>A0ABV9XZM7_9PSEU</name>
<feature type="compositionally biased region" description="Basic and acidic residues" evidence="1">
    <location>
        <begin position="199"/>
        <end position="224"/>
    </location>
</feature>
<evidence type="ECO:0000259" key="3">
    <source>
        <dbReference type="Pfam" id="PF13490"/>
    </source>
</evidence>
<feature type="region of interest" description="Disordered" evidence="1">
    <location>
        <begin position="199"/>
        <end position="246"/>
    </location>
</feature>
<comment type="caution">
    <text evidence="4">The sequence shown here is derived from an EMBL/GenBank/DDBJ whole genome shotgun (WGS) entry which is preliminary data.</text>
</comment>
<keyword evidence="2" id="KW-0812">Transmembrane</keyword>
<gene>
    <name evidence="4" type="ORF">ACFPFM_17920</name>
</gene>
<reference evidence="5" key="1">
    <citation type="journal article" date="2019" name="Int. J. Syst. Evol. Microbiol.">
        <title>The Global Catalogue of Microorganisms (GCM) 10K type strain sequencing project: providing services to taxonomists for standard genome sequencing and annotation.</title>
        <authorList>
            <consortium name="The Broad Institute Genomics Platform"/>
            <consortium name="The Broad Institute Genome Sequencing Center for Infectious Disease"/>
            <person name="Wu L."/>
            <person name="Ma J."/>
        </authorList>
    </citation>
    <scope>NUCLEOTIDE SEQUENCE [LARGE SCALE GENOMIC DNA]</scope>
    <source>
        <strain evidence="5">KCTC 12848</strain>
    </source>
</reference>
<dbReference type="RefSeq" id="WP_344040015.1">
    <property type="nucleotide sequence ID" value="NZ_BAAAKE010000020.1"/>
</dbReference>
<dbReference type="Proteomes" id="UP001595833">
    <property type="component" value="Unassembled WGS sequence"/>
</dbReference>
<feature type="transmembrane region" description="Helical" evidence="2">
    <location>
        <begin position="125"/>
        <end position="142"/>
    </location>
</feature>
<keyword evidence="5" id="KW-1185">Reference proteome</keyword>
<feature type="transmembrane region" description="Helical" evidence="2">
    <location>
        <begin position="147"/>
        <end position="165"/>
    </location>
</feature>
<feature type="transmembrane region" description="Helical" evidence="2">
    <location>
        <begin position="86"/>
        <end position="105"/>
    </location>
</feature>
<sequence>MDCQSCREALSARLDGEAEPVAAAETDAHLAQCTACTRWQASAHALTRTIRVRPVGPEPDLVDAVLAAAPPRPTAEIRHIALTPRLALAAVAIVQLWLALAQLLAGATGAHGGHGFSTHLFNEGAAWNLALGIGLLVAAVSAHRAAGLLPTLGGFVAVLLAFSVNDLLAGTATTTRVVSHLPLVAGLALLYLVARAHREPTPGTPAREDRDDLDHHDHRGDETAPRPGGRRGQQRHLRPTAHRRAA</sequence>
<evidence type="ECO:0000256" key="1">
    <source>
        <dbReference type="SAM" id="MobiDB-lite"/>
    </source>
</evidence>
<organism evidence="4 5">
    <name type="scientific">Saccharothrix xinjiangensis</name>
    <dbReference type="NCBI Taxonomy" id="204798"/>
    <lineage>
        <taxon>Bacteria</taxon>
        <taxon>Bacillati</taxon>
        <taxon>Actinomycetota</taxon>
        <taxon>Actinomycetes</taxon>
        <taxon>Pseudonocardiales</taxon>
        <taxon>Pseudonocardiaceae</taxon>
        <taxon>Saccharothrix</taxon>
    </lineage>
</organism>
<evidence type="ECO:0000313" key="4">
    <source>
        <dbReference type="EMBL" id="MFC5055626.1"/>
    </source>
</evidence>
<keyword evidence="2" id="KW-0472">Membrane</keyword>